<dbReference type="RefSeq" id="WP_190214313.1">
    <property type="nucleotide sequence ID" value="NZ_BNBO01000050.1"/>
</dbReference>
<dbReference type="GO" id="GO:0005886">
    <property type="term" value="C:plasma membrane"/>
    <property type="evidence" value="ECO:0007669"/>
    <property type="project" value="TreeGrafter"/>
</dbReference>
<dbReference type="AlphaFoldDB" id="A0A919GAN7"/>
<dbReference type="PANTHER" id="PTHR40758:SF1">
    <property type="entry name" value="CONSERVED PROTEIN"/>
    <property type="match status" value="1"/>
</dbReference>
<dbReference type="Proteomes" id="UP000617734">
    <property type="component" value="Unassembled WGS sequence"/>
</dbReference>
<proteinExistence type="predicted"/>
<comment type="caution">
    <text evidence="3">The sequence shown here is derived from an EMBL/GenBank/DDBJ whole genome shotgun (WGS) entry which is preliminary data.</text>
</comment>
<protein>
    <recommendedName>
        <fullName evidence="5">Maleylpyruvate isomerase family mycothiol-dependent enzyme</fullName>
    </recommendedName>
</protein>
<evidence type="ECO:0000259" key="1">
    <source>
        <dbReference type="Pfam" id="PF07398"/>
    </source>
</evidence>
<dbReference type="SUPFAM" id="SSF109854">
    <property type="entry name" value="DinB/YfiT-like putative metalloenzymes"/>
    <property type="match status" value="1"/>
</dbReference>
<feature type="domain" description="MDMPI C-terminal" evidence="1">
    <location>
        <begin position="141"/>
        <end position="234"/>
    </location>
</feature>
<dbReference type="InterPro" id="IPR017517">
    <property type="entry name" value="Maleyloyr_isom"/>
</dbReference>
<dbReference type="Pfam" id="PF07398">
    <property type="entry name" value="MDMPI_C"/>
    <property type="match status" value="1"/>
</dbReference>
<dbReference type="InterPro" id="IPR034660">
    <property type="entry name" value="DinB/YfiT-like"/>
</dbReference>
<dbReference type="NCBIfam" id="TIGR03083">
    <property type="entry name" value="maleylpyruvate isomerase family mycothiol-dependent enzyme"/>
    <property type="match status" value="1"/>
</dbReference>
<name>A0A919GAN7_9ACTN</name>
<dbReference type="InterPro" id="IPR010872">
    <property type="entry name" value="MDMPI_C-term_domain"/>
</dbReference>
<evidence type="ECO:0008006" key="5">
    <source>
        <dbReference type="Google" id="ProtNLM"/>
    </source>
</evidence>
<reference evidence="3" key="2">
    <citation type="submission" date="2020-09" db="EMBL/GenBank/DDBJ databases">
        <authorList>
            <person name="Sun Q."/>
            <person name="Ohkuma M."/>
        </authorList>
    </citation>
    <scope>NUCLEOTIDE SEQUENCE</scope>
    <source>
        <strain evidence="3">JCM 4646</strain>
    </source>
</reference>
<evidence type="ECO:0000313" key="3">
    <source>
        <dbReference type="EMBL" id="GHH81113.1"/>
    </source>
</evidence>
<dbReference type="GeneID" id="95356604"/>
<dbReference type="EMBL" id="BNBO01000050">
    <property type="protein sequence ID" value="GHH81113.1"/>
    <property type="molecule type" value="Genomic_DNA"/>
</dbReference>
<keyword evidence="4" id="KW-1185">Reference proteome</keyword>
<dbReference type="PANTHER" id="PTHR40758">
    <property type="entry name" value="CONSERVED PROTEIN"/>
    <property type="match status" value="1"/>
</dbReference>
<evidence type="ECO:0000259" key="2">
    <source>
        <dbReference type="Pfam" id="PF11716"/>
    </source>
</evidence>
<dbReference type="InterPro" id="IPR024344">
    <property type="entry name" value="MDMPI_metal-binding"/>
</dbReference>
<reference evidence="3" key="1">
    <citation type="journal article" date="2014" name="Int. J. Syst. Evol. Microbiol.">
        <title>Complete genome sequence of Corynebacterium casei LMG S-19264T (=DSM 44701T), isolated from a smear-ripened cheese.</title>
        <authorList>
            <consortium name="US DOE Joint Genome Institute (JGI-PGF)"/>
            <person name="Walter F."/>
            <person name="Albersmeier A."/>
            <person name="Kalinowski J."/>
            <person name="Ruckert C."/>
        </authorList>
    </citation>
    <scope>NUCLEOTIDE SEQUENCE</scope>
    <source>
        <strain evidence="3">JCM 4646</strain>
    </source>
</reference>
<sequence>MDRTDYIAALRRDSARLAAAAEGGLTARVPSCPDWTVADLVWHTGVVHRFWRLVAAGEIAGPEQHTEPSRPPEPDLVAWFAEGAERAAAVLEALDPALPRWSWADRADAGFIQRRMAQETAVHAWDAVNAAGRDEPVERLLALDGVDELLAHFLPPVPPAGLAAAGLHLHATDGAAGEAGGEWTLRAVDGGWRIGHEHGRGAAAVRGTASDLLLLLWGRRPAERLDVFGDPDALKAYLAGFARG</sequence>
<dbReference type="GO" id="GO:0046872">
    <property type="term" value="F:metal ion binding"/>
    <property type="evidence" value="ECO:0007669"/>
    <property type="project" value="InterPro"/>
</dbReference>
<accession>A0A919GAN7</accession>
<dbReference type="Pfam" id="PF11716">
    <property type="entry name" value="MDMPI_N"/>
    <property type="match status" value="1"/>
</dbReference>
<organism evidence="3 4">
    <name type="scientific">Kitasatospora indigofera</name>
    <dbReference type="NCBI Taxonomy" id="67307"/>
    <lineage>
        <taxon>Bacteria</taxon>
        <taxon>Bacillati</taxon>
        <taxon>Actinomycetota</taxon>
        <taxon>Actinomycetes</taxon>
        <taxon>Kitasatosporales</taxon>
        <taxon>Streptomycetaceae</taxon>
        <taxon>Kitasatospora</taxon>
    </lineage>
</organism>
<evidence type="ECO:0000313" key="4">
    <source>
        <dbReference type="Proteomes" id="UP000617734"/>
    </source>
</evidence>
<feature type="domain" description="Mycothiol-dependent maleylpyruvate isomerase metal-binding" evidence="2">
    <location>
        <begin position="9"/>
        <end position="127"/>
    </location>
</feature>
<gene>
    <name evidence="3" type="ORF">GCM10018781_63010</name>
</gene>